<dbReference type="PANTHER" id="PTHR45909:SF1">
    <property type="entry name" value="ADP-RIBOSYLATION FACTOR-RELATED PROTEIN 1"/>
    <property type="match status" value="1"/>
</dbReference>
<keyword evidence="1 3" id="KW-0547">Nucleotide-binding</keyword>
<dbReference type="NCBIfam" id="TIGR00231">
    <property type="entry name" value="small_GTP"/>
    <property type="match status" value="1"/>
</dbReference>
<dbReference type="GO" id="GO:0046872">
    <property type="term" value="F:metal ion binding"/>
    <property type="evidence" value="ECO:0007669"/>
    <property type="project" value="UniProtKB-KW"/>
</dbReference>
<evidence type="ECO:0000313" key="5">
    <source>
        <dbReference type="EMBL" id="CCF59548.1"/>
    </source>
</evidence>
<evidence type="ECO:0000256" key="3">
    <source>
        <dbReference type="PIRSR" id="PIRSR606689-1"/>
    </source>
</evidence>
<reference evidence="5 6" key="1">
    <citation type="journal article" date="2011" name="Proc. Natl. Acad. Sci. U.S.A.">
        <title>Evolutionary erosion of yeast sex chromosomes by mating-type switching accidents.</title>
        <authorList>
            <person name="Gordon J.L."/>
            <person name="Armisen D."/>
            <person name="Proux-Wera E."/>
            <person name="Oheigeartaigh S.S."/>
            <person name="Byrne K.P."/>
            <person name="Wolfe K.H."/>
        </authorList>
    </citation>
    <scope>NUCLEOTIDE SEQUENCE [LARGE SCALE GENOMIC DNA]</scope>
    <source>
        <strain evidence="6">ATCC 22294 / BCRC 22015 / CBS 2517 / CECT 1963 / NBRC 1671 / NRRL Y-8276</strain>
    </source>
</reference>
<name>H2AYZ2_KAZAF</name>
<dbReference type="GO" id="GO:0043001">
    <property type="term" value="P:Golgi to plasma membrane protein transport"/>
    <property type="evidence" value="ECO:0007669"/>
    <property type="project" value="EnsemblFungi"/>
</dbReference>
<protein>
    <recommendedName>
        <fullName evidence="7">ADP-ribosylation factor-like protein 3</fullName>
    </recommendedName>
</protein>
<dbReference type="PANTHER" id="PTHR45909">
    <property type="entry name" value="ADP-RIBOSYLATION FACTOR-RELATED PROTEIN 1"/>
    <property type="match status" value="1"/>
</dbReference>
<dbReference type="InterPro" id="IPR006689">
    <property type="entry name" value="Small_GTPase_ARF/SAR"/>
</dbReference>
<sequence>MFHLAKGLYKNWNQKEQYSVLILGLDNAGKTTFLEQLKKQYDIASKSADRIKPTVGQNVAIIPINKSINLKIWDIGGHESLRSMWSNYYPNCHGIIFVVDSTDNLRINECKDALTKLITDDNVEGIPILMLANKQDRPDTMEIQDIKEIFNQIAEHFNARDSRVLPMSALNGDGVKDALDWLQVRLERNKKNRPPTRK</sequence>
<keyword evidence="6" id="KW-1185">Reference proteome</keyword>
<accession>H2AYZ2</accession>
<dbReference type="InterPro" id="IPR027417">
    <property type="entry name" value="P-loop_NTPase"/>
</dbReference>
<dbReference type="KEGG" id="kaf:KAFR_0H01380"/>
<dbReference type="AlphaFoldDB" id="H2AYZ2"/>
<proteinExistence type="predicted"/>
<evidence type="ECO:0000256" key="2">
    <source>
        <dbReference type="ARBA" id="ARBA00023134"/>
    </source>
</evidence>
<dbReference type="RefSeq" id="XP_003958683.1">
    <property type="nucleotide sequence ID" value="XM_003958634.1"/>
</dbReference>
<dbReference type="InterPro" id="IPR024156">
    <property type="entry name" value="Small_GTPase_ARF"/>
</dbReference>
<dbReference type="SMART" id="SM00178">
    <property type="entry name" value="SAR"/>
    <property type="match status" value="1"/>
</dbReference>
<dbReference type="GO" id="GO:0034067">
    <property type="term" value="P:protein localization to Golgi apparatus"/>
    <property type="evidence" value="ECO:0007669"/>
    <property type="project" value="EnsemblFungi"/>
</dbReference>
<dbReference type="PROSITE" id="PS51419">
    <property type="entry name" value="RAB"/>
    <property type="match status" value="1"/>
</dbReference>
<dbReference type="FunFam" id="3.40.50.300:FF:001317">
    <property type="entry name" value="Putative ADP-ribosylation factor"/>
    <property type="match status" value="1"/>
</dbReference>
<dbReference type="GeneID" id="13887545"/>
<dbReference type="PROSITE" id="PS51417">
    <property type="entry name" value="ARF"/>
    <property type="match status" value="1"/>
</dbReference>
<dbReference type="GO" id="GO:0006886">
    <property type="term" value="P:intracellular protein transport"/>
    <property type="evidence" value="ECO:0007669"/>
    <property type="project" value="EnsemblFungi"/>
</dbReference>
<dbReference type="SMART" id="SM00177">
    <property type="entry name" value="ARF"/>
    <property type="match status" value="1"/>
</dbReference>
<dbReference type="STRING" id="1071382.H2AYZ2"/>
<evidence type="ECO:0008006" key="7">
    <source>
        <dbReference type="Google" id="ProtNLM"/>
    </source>
</evidence>
<dbReference type="InParanoid" id="H2AYZ2"/>
<feature type="binding site" evidence="4">
    <location>
        <position position="31"/>
    </location>
    <ligand>
        <name>Mg(2+)</name>
        <dbReference type="ChEBI" id="CHEBI:18420"/>
    </ligand>
</feature>
<gene>
    <name evidence="5" type="primary">KAFR0H01380</name>
    <name evidence="5" type="ORF">KAFR_0H01380</name>
</gene>
<dbReference type="GO" id="GO:0042175">
    <property type="term" value="C:nuclear outer membrane-endoplasmic reticulum membrane network"/>
    <property type="evidence" value="ECO:0007669"/>
    <property type="project" value="EnsemblFungi"/>
</dbReference>
<evidence type="ECO:0000256" key="1">
    <source>
        <dbReference type="ARBA" id="ARBA00022741"/>
    </source>
</evidence>
<dbReference type="GO" id="GO:0003924">
    <property type="term" value="F:GTPase activity"/>
    <property type="evidence" value="ECO:0007669"/>
    <property type="project" value="EnsemblFungi"/>
</dbReference>
<dbReference type="SMART" id="SM00175">
    <property type="entry name" value="RAB"/>
    <property type="match status" value="1"/>
</dbReference>
<evidence type="ECO:0000256" key="4">
    <source>
        <dbReference type="PIRSR" id="PIRSR606689-2"/>
    </source>
</evidence>
<evidence type="ECO:0000313" key="6">
    <source>
        <dbReference type="Proteomes" id="UP000005220"/>
    </source>
</evidence>
<dbReference type="eggNOG" id="KOG0076">
    <property type="taxonomic scope" value="Eukaryota"/>
</dbReference>
<dbReference type="HOGENOM" id="CLU_040729_7_2_1"/>
<keyword evidence="4" id="KW-0460">Magnesium</keyword>
<dbReference type="OrthoDB" id="414781at2759"/>
<dbReference type="Proteomes" id="UP000005220">
    <property type="component" value="Chromosome 8"/>
</dbReference>
<dbReference type="Gene3D" id="3.40.50.300">
    <property type="entry name" value="P-loop containing nucleotide triphosphate hydrolases"/>
    <property type="match status" value="1"/>
</dbReference>
<feature type="binding site" evidence="3">
    <location>
        <position position="77"/>
    </location>
    <ligand>
        <name>GTP</name>
        <dbReference type="ChEBI" id="CHEBI:37565"/>
    </ligand>
</feature>
<keyword evidence="2 3" id="KW-0342">GTP-binding</keyword>
<dbReference type="InterPro" id="IPR005225">
    <property type="entry name" value="Small_GTP-bd"/>
</dbReference>
<dbReference type="GO" id="GO:0005794">
    <property type="term" value="C:Golgi apparatus"/>
    <property type="evidence" value="ECO:0007669"/>
    <property type="project" value="EnsemblFungi"/>
</dbReference>
<feature type="binding site" evidence="3">
    <location>
        <begin position="133"/>
        <end position="136"/>
    </location>
    <ligand>
        <name>GTP</name>
        <dbReference type="ChEBI" id="CHEBI:37565"/>
    </ligand>
</feature>
<dbReference type="Pfam" id="PF00025">
    <property type="entry name" value="Arf"/>
    <property type="match status" value="1"/>
</dbReference>
<dbReference type="EMBL" id="HE650828">
    <property type="protein sequence ID" value="CCF59548.1"/>
    <property type="molecule type" value="Genomic_DNA"/>
</dbReference>
<dbReference type="SUPFAM" id="SSF52540">
    <property type="entry name" value="P-loop containing nucleoside triphosphate hydrolases"/>
    <property type="match status" value="1"/>
</dbReference>
<keyword evidence="4" id="KW-0479">Metal-binding</keyword>
<organism evidence="5 6">
    <name type="scientific">Kazachstania africana (strain ATCC 22294 / BCRC 22015 / CBS 2517 / CECT 1963 / NBRC 1671 / NRRL Y-8276)</name>
    <name type="common">Yeast</name>
    <name type="synonym">Kluyveromyces africanus</name>
    <dbReference type="NCBI Taxonomy" id="1071382"/>
    <lineage>
        <taxon>Eukaryota</taxon>
        <taxon>Fungi</taxon>
        <taxon>Dikarya</taxon>
        <taxon>Ascomycota</taxon>
        <taxon>Saccharomycotina</taxon>
        <taxon>Saccharomycetes</taxon>
        <taxon>Saccharomycetales</taxon>
        <taxon>Saccharomycetaceae</taxon>
        <taxon>Kazachstania</taxon>
    </lineage>
</organism>
<dbReference type="GO" id="GO:0034976">
    <property type="term" value="P:response to endoplasmic reticulum stress"/>
    <property type="evidence" value="ECO:0007669"/>
    <property type="project" value="EnsemblFungi"/>
</dbReference>
<dbReference type="PRINTS" id="PR00449">
    <property type="entry name" value="RASTRNSFRMNG"/>
</dbReference>
<feature type="binding site" evidence="3">
    <location>
        <begin position="24"/>
        <end position="31"/>
    </location>
    <ligand>
        <name>GTP</name>
        <dbReference type="ChEBI" id="CHEBI:37565"/>
    </ligand>
</feature>
<dbReference type="GO" id="GO:0005525">
    <property type="term" value="F:GTP binding"/>
    <property type="evidence" value="ECO:0007669"/>
    <property type="project" value="UniProtKB-KW"/>
</dbReference>
<feature type="binding site" evidence="4">
    <location>
        <position position="54"/>
    </location>
    <ligand>
        <name>Mg(2+)</name>
        <dbReference type="ChEBI" id="CHEBI:18420"/>
    </ligand>
</feature>
<dbReference type="FunCoup" id="H2AYZ2">
    <property type="interactions" value="776"/>
</dbReference>